<evidence type="ECO:0000313" key="5">
    <source>
        <dbReference type="EMBL" id="EIM57012.1"/>
    </source>
</evidence>
<dbReference type="PANTHER" id="PTHR11839">
    <property type="entry name" value="UDP/ADP-SUGAR PYROPHOSPHATASE"/>
    <property type="match status" value="1"/>
</dbReference>
<reference evidence="5 6" key="2">
    <citation type="submission" date="2012-02" db="EMBL/GenBank/DDBJ databases">
        <title>Improved High-Quality Draft sequence of Eubacterium cellulosolvens 6.</title>
        <authorList>
            <consortium name="US DOE Joint Genome Institute"/>
            <person name="Lucas S."/>
            <person name="Han J."/>
            <person name="Lapidus A."/>
            <person name="Cheng J.-F."/>
            <person name="Goodwin L."/>
            <person name="Pitluck S."/>
            <person name="Peters L."/>
            <person name="Mikhailova N."/>
            <person name="Gu W."/>
            <person name="Detter J.C."/>
            <person name="Han C."/>
            <person name="Tapia R."/>
            <person name="Land M."/>
            <person name="Hauser L."/>
            <person name="Kyrpides N."/>
            <person name="Ivanova N."/>
            <person name="Pagani I."/>
            <person name="Johnson E."/>
            <person name="Mukhopadhyay B."/>
            <person name="Anderson I."/>
            <person name="Woyke T."/>
        </authorList>
    </citation>
    <scope>NUCLEOTIDE SEQUENCE [LARGE SCALE GENOMIC DNA]</scope>
    <source>
        <strain evidence="5 6">6</strain>
    </source>
</reference>
<dbReference type="OrthoDB" id="9788922at2"/>
<accession>I5AT89</accession>
<dbReference type="GO" id="GO:0016462">
    <property type="term" value="F:pyrophosphatase activity"/>
    <property type="evidence" value="ECO:0007669"/>
    <property type="project" value="UniProtKB-ARBA"/>
</dbReference>
<dbReference type="eggNOG" id="COG0494">
    <property type="taxonomic scope" value="Bacteria"/>
</dbReference>
<dbReference type="InterPro" id="IPR020084">
    <property type="entry name" value="NUDIX_hydrolase_CS"/>
</dbReference>
<feature type="domain" description="Nudix hydrolase" evidence="4">
    <location>
        <begin position="50"/>
        <end position="200"/>
    </location>
</feature>
<reference evidence="5 6" key="1">
    <citation type="submission" date="2010-08" db="EMBL/GenBank/DDBJ databases">
        <authorList>
            <consortium name="US DOE Joint Genome Institute (JGI-PGF)"/>
            <person name="Lucas S."/>
            <person name="Copeland A."/>
            <person name="Lapidus A."/>
            <person name="Cheng J.-F."/>
            <person name="Bruce D."/>
            <person name="Goodwin L."/>
            <person name="Pitluck S."/>
            <person name="Land M.L."/>
            <person name="Hauser L."/>
            <person name="Chang Y.-J."/>
            <person name="Anderson I.J."/>
            <person name="Johnson E."/>
            <person name="Mulhopadhyay B."/>
            <person name="Kyrpides N."/>
            <person name="Woyke T.J."/>
        </authorList>
    </citation>
    <scope>NUCLEOTIDE SEQUENCE [LARGE SCALE GENOMIC DNA]</scope>
    <source>
        <strain evidence="5 6">6</strain>
    </source>
</reference>
<gene>
    <name evidence="5" type="ORF">EubceDRAFT1_1195</name>
</gene>
<keyword evidence="6" id="KW-1185">Reference proteome</keyword>
<dbReference type="PROSITE" id="PS51462">
    <property type="entry name" value="NUDIX"/>
    <property type="match status" value="1"/>
</dbReference>
<dbReference type="EMBL" id="CM001487">
    <property type="protein sequence ID" value="EIM57012.1"/>
    <property type="molecule type" value="Genomic_DNA"/>
</dbReference>
<dbReference type="InterPro" id="IPR015797">
    <property type="entry name" value="NUDIX_hydrolase-like_dom_sf"/>
</dbReference>
<dbReference type="GO" id="GO:0019693">
    <property type="term" value="P:ribose phosphate metabolic process"/>
    <property type="evidence" value="ECO:0007669"/>
    <property type="project" value="TreeGrafter"/>
</dbReference>
<evidence type="ECO:0000256" key="2">
    <source>
        <dbReference type="ARBA" id="ARBA00022801"/>
    </source>
</evidence>
<dbReference type="PROSITE" id="PS00893">
    <property type="entry name" value="NUDIX_BOX"/>
    <property type="match status" value="1"/>
</dbReference>
<name>I5AT89_EUBC6</name>
<dbReference type="STRING" id="633697.EubceDRAFT1_1195"/>
<dbReference type="PRINTS" id="PR00502">
    <property type="entry name" value="NUDIXFAMILY"/>
</dbReference>
<dbReference type="SUPFAM" id="SSF55811">
    <property type="entry name" value="Nudix"/>
    <property type="match status" value="1"/>
</dbReference>
<evidence type="ECO:0000259" key="4">
    <source>
        <dbReference type="PROSITE" id="PS51462"/>
    </source>
</evidence>
<dbReference type="Pfam" id="PF00293">
    <property type="entry name" value="NUDIX"/>
    <property type="match status" value="1"/>
</dbReference>
<dbReference type="Proteomes" id="UP000005753">
    <property type="component" value="Chromosome"/>
</dbReference>
<sequence>MAKIDSIEKLTDNRFLNMYLVKGHNSKGYHSNYMVASRAEQIEDLKISTGKNTPDGVIIYAVYGEKKDRVVLVRQYRYPINGFVYEMPAGLVEKGEDYHEAAVRELHEETGLDFELVPADPMYEEPRFTTIGMTDESCATVYGYASGEISDAYAEPSEEIQVVLADREECRRILREERVSLNCAYSLMHFLGDEDPFAFLGK</sequence>
<protein>
    <submittedName>
        <fullName evidence="5">ADP-ribose pyrophosphatase</fullName>
    </submittedName>
</protein>
<comment type="cofactor">
    <cofactor evidence="1">
        <name>Mg(2+)</name>
        <dbReference type="ChEBI" id="CHEBI:18420"/>
    </cofactor>
</comment>
<keyword evidence="2 3" id="KW-0378">Hydrolase</keyword>
<proteinExistence type="inferred from homology"/>
<dbReference type="CDD" id="cd03424">
    <property type="entry name" value="NUDIX_ADPRase_Nudt5_UGPPase_Nudt14"/>
    <property type="match status" value="1"/>
</dbReference>
<evidence type="ECO:0000313" key="6">
    <source>
        <dbReference type="Proteomes" id="UP000005753"/>
    </source>
</evidence>
<evidence type="ECO:0000256" key="3">
    <source>
        <dbReference type="RuleBase" id="RU003476"/>
    </source>
</evidence>
<dbReference type="Gene3D" id="3.90.79.10">
    <property type="entry name" value="Nucleoside Triphosphate Pyrophosphohydrolase"/>
    <property type="match status" value="1"/>
</dbReference>
<comment type="similarity">
    <text evidence="3">Belongs to the Nudix hydrolase family.</text>
</comment>
<evidence type="ECO:0000256" key="1">
    <source>
        <dbReference type="ARBA" id="ARBA00001946"/>
    </source>
</evidence>
<dbReference type="PANTHER" id="PTHR11839:SF18">
    <property type="entry name" value="NUDIX HYDROLASE DOMAIN-CONTAINING PROTEIN"/>
    <property type="match status" value="1"/>
</dbReference>
<dbReference type="HOGENOM" id="CLU_062658_0_3_9"/>
<organism evidence="5 6">
    <name type="scientific">Eubacterium cellulosolvens (strain ATCC 43171 / JCM 9499 / 6)</name>
    <name type="common">Cillobacterium cellulosolvens</name>
    <dbReference type="NCBI Taxonomy" id="633697"/>
    <lineage>
        <taxon>Bacteria</taxon>
        <taxon>Bacillati</taxon>
        <taxon>Bacillota</taxon>
        <taxon>Clostridia</taxon>
        <taxon>Eubacteriales</taxon>
        <taxon>Eubacteriaceae</taxon>
        <taxon>Eubacterium</taxon>
    </lineage>
</organism>
<dbReference type="GO" id="GO:0006753">
    <property type="term" value="P:nucleoside phosphate metabolic process"/>
    <property type="evidence" value="ECO:0007669"/>
    <property type="project" value="TreeGrafter"/>
</dbReference>
<dbReference type="InterPro" id="IPR020476">
    <property type="entry name" value="Nudix_hydrolase"/>
</dbReference>
<dbReference type="AlphaFoldDB" id="I5AT89"/>
<dbReference type="InterPro" id="IPR000086">
    <property type="entry name" value="NUDIX_hydrolase_dom"/>
</dbReference>